<name>A0A917MJH3_9HYPH</name>
<feature type="region of interest" description="Disordered" evidence="1">
    <location>
        <begin position="28"/>
        <end position="51"/>
    </location>
</feature>
<dbReference type="Proteomes" id="UP000603912">
    <property type="component" value="Unassembled WGS sequence"/>
</dbReference>
<feature type="region of interest" description="Disordered" evidence="1">
    <location>
        <begin position="531"/>
        <end position="569"/>
    </location>
</feature>
<comment type="caution">
    <text evidence="2">The sequence shown here is derived from an EMBL/GenBank/DDBJ whole genome shotgun (WGS) entry which is preliminary data.</text>
</comment>
<dbReference type="AlphaFoldDB" id="A0A917MJH3"/>
<organism evidence="2 3">
    <name type="scientific">Alsobacter metallidurans</name>
    <dbReference type="NCBI Taxonomy" id="340221"/>
    <lineage>
        <taxon>Bacteria</taxon>
        <taxon>Pseudomonadati</taxon>
        <taxon>Pseudomonadota</taxon>
        <taxon>Alphaproteobacteria</taxon>
        <taxon>Hyphomicrobiales</taxon>
        <taxon>Alsobacteraceae</taxon>
        <taxon>Alsobacter</taxon>
    </lineage>
</organism>
<evidence type="ECO:0000313" key="2">
    <source>
        <dbReference type="EMBL" id="GGH17828.1"/>
    </source>
</evidence>
<dbReference type="InterPro" id="IPR015943">
    <property type="entry name" value="WD40/YVTN_repeat-like_dom_sf"/>
</dbReference>
<evidence type="ECO:0008006" key="4">
    <source>
        <dbReference type="Google" id="ProtNLM"/>
    </source>
</evidence>
<accession>A0A917MJH3</accession>
<proteinExistence type="predicted"/>
<sequence>MHFTLPDFANPKGPGLYVGLEVQVSHSTASQSRSESDLAVNPRNPSNLVGASKRFDEPQKYHFHLSPFYSLDGGETWGESTLPMLPGWQGMTDPAVTFDANGAAYLLGEPLSYGQDLTGLGMVVYRSGDGGQTWSNPVQLTTSDRDDKQWMAADDRPESPFHGNVYAVWGANQNCGFARSTDGGLTWRGPGAQKAAGHLDFSVYAPAIVTDSNGWIHIFDISPASKSSVRHLRSKDGGATFEKPVVVADVQGLEGLSTSVGGFPILPNGHFRVRTMVTAAVGSGGTLVIAWPELRDGVSRIFYRVSRDGGQTWEGPTSGSPLIPSGVLPGQHCFMPQLAATPSGTVGCAFYAFGQEFGAGPYLLNLYLSASYDDAGTFPHRRRVTKHGWNPDVNAPWSHGDRNLLFIGDYFGLAATDEVFVPFWTDTRTGVQEIFCAQVLTTEPSYIDVWVPDEWPLVFRGVAEDGGGLVIVGGKIVRVPPRSPVLGVLEAVSVIEGASAFSSGNADLVRRAGAAELLARAEALHLNSLGANAPVQNSAPPARPAQRVQTKRSASKAIETRQRKGAGSS</sequence>
<dbReference type="CDD" id="cd15482">
    <property type="entry name" value="Sialidase_non-viral"/>
    <property type="match status" value="1"/>
</dbReference>
<dbReference type="SUPFAM" id="SSF110296">
    <property type="entry name" value="Oligoxyloglucan reducing end-specific cellobiohydrolase"/>
    <property type="match status" value="1"/>
</dbReference>
<dbReference type="EMBL" id="BMES01000001">
    <property type="protein sequence ID" value="GGH17828.1"/>
    <property type="molecule type" value="Genomic_DNA"/>
</dbReference>
<dbReference type="Gene3D" id="2.130.10.10">
    <property type="entry name" value="YVTN repeat-like/Quinoprotein amine dehydrogenase"/>
    <property type="match status" value="1"/>
</dbReference>
<evidence type="ECO:0000313" key="3">
    <source>
        <dbReference type="Proteomes" id="UP000603912"/>
    </source>
</evidence>
<dbReference type="RefSeq" id="WP_188517427.1">
    <property type="nucleotide sequence ID" value="NZ_BMES01000001.1"/>
</dbReference>
<protein>
    <recommendedName>
        <fullName evidence="4">Exo-alpha-sialidase</fullName>
    </recommendedName>
</protein>
<evidence type="ECO:0000256" key="1">
    <source>
        <dbReference type="SAM" id="MobiDB-lite"/>
    </source>
</evidence>
<reference evidence="2" key="1">
    <citation type="journal article" date="2014" name="Int. J. Syst. Evol. Microbiol.">
        <title>Complete genome sequence of Corynebacterium casei LMG S-19264T (=DSM 44701T), isolated from a smear-ripened cheese.</title>
        <authorList>
            <consortium name="US DOE Joint Genome Institute (JGI-PGF)"/>
            <person name="Walter F."/>
            <person name="Albersmeier A."/>
            <person name="Kalinowski J."/>
            <person name="Ruckert C."/>
        </authorList>
    </citation>
    <scope>NUCLEOTIDE SEQUENCE</scope>
    <source>
        <strain evidence="2">CGMCC 1.12214</strain>
    </source>
</reference>
<dbReference type="Gene3D" id="2.120.10.10">
    <property type="match status" value="1"/>
</dbReference>
<gene>
    <name evidence="2" type="ORF">GCM10007036_19570</name>
</gene>
<keyword evidence="3" id="KW-1185">Reference proteome</keyword>
<reference evidence="2" key="2">
    <citation type="submission" date="2020-09" db="EMBL/GenBank/DDBJ databases">
        <authorList>
            <person name="Sun Q."/>
            <person name="Zhou Y."/>
        </authorList>
    </citation>
    <scope>NUCLEOTIDE SEQUENCE</scope>
    <source>
        <strain evidence="2">CGMCC 1.12214</strain>
    </source>
</reference>